<reference evidence="4 5" key="1">
    <citation type="journal article" date="2011" name="Cell">
        <title>The monarch butterfly genome yields insights into long-distance migration.</title>
        <authorList>
            <person name="Zhan S."/>
            <person name="Merlin C."/>
            <person name="Boore J.L."/>
            <person name="Reppert S.M."/>
        </authorList>
    </citation>
    <scope>NUCLEOTIDE SEQUENCE [LARGE SCALE GENOMIC DNA]</scope>
    <source>
        <strain evidence="4">F-2</strain>
    </source>
</reference>
<evidence type="ECO:0000259" key="3">
    <source>
        <dbReference type="SMART" id="SM00645"/>
    </source>
</evidence>
<dbReference type="PANTHER" id="PTHR12411">
    <property type="entry name" value="CYSTEINE PROTEASE FAMILY C1-RELATED"/>
    <property type="match status" value="1"/>
</dbReference>
<feature type="non-terminal residue" evidence="4">
    <location>
        <position position="1"/>
    </location>
</feature>
<dbReference type="eggNOG" id="KOG1542">
    <property type="taxonomic scope" value="Eukaryota"/>
</dbReference>
<evidence type="ECO:0000256" key="2">
    <source>
        <dbReference type="ARBA" id="ARBA00023157"/>
    </source>
</evidence>
<dbReference type="PROSITE" id="PS00640">
    <property type="entry name" value="THIOL_PROTEASE_ASN"/>
    <property type="match status" value="1"/>
</dbReference>
<gene>
    <name evidence="4" type="ORF">KGM_214724B</name>
</gene>
<dbReference type="InterPro" id="IPR013128">
    <property type="entry name" value="Peptidase_C1A"/>
</dbReference>
<feature type="domain" description="Peptidase C1A papain C-terminal" evidence="3">
    <location>
        <begin position="1"/>
        <end position="186"/>
    </location>
</feature>
<dbReference type="PROSITE" id="PS00639">
    <property type="entry name" value="THIOL_PROTEASE_HIS"/>
    <property type="match status" value="1"/>
</dbReference>
<dbReference type="SUPFAM" id="SSF54001">
    <property type="entry name" value="Cysteine proteinases"/>
    <property type="match status" value="1"/>
</dbReference>
<evidence type="ECO:0000256" key="1">
    <source>
        <dbReference type="ARBA" id="ARBA00008455"/>
    </source>
</evidence>
<dbReference type="GO" id="GO:0006508">
    <property type="term" value="P:proteolysis"/>
    <property type="evidence" value="ECO:0007669"/>
    <property type="project" value="InterPro"/>
</dbReference>
<dbReference type="KEGG" id="dpl:KGM_214724B"/>
<dbReference type="AlphaFoldDB" id="A0A212EKV8"/>
<dbReference type="Proteomes" id="UP000007151">
    <property type="component" value="Unassembled WGS sequence"/>
</dbReference>
<dbReference type="InterPro" id="IPR038765">
    <property type="entry name" value="Papain-like_cys_pep_sf"/>
</dbReference>
<dbReference type="EMBL" id="AGBW02014187">
    <property type="protein sequence ID" value="OWR42130.1"/>
    <property type="molecule type" value="Genomic_DNA"/>
</dbReference>
<dbReference type="InterPro" id="IPR025661">
    <property type="entry name" value="Pept_asp_AS"/>
</dbReference>
<dbReference type="InterPro" id="IPR039417">
    <property type="entry name" value="Peptidase_C1A_papain-like"/>
</dbReference>
<dbReference type="Pfam" id="PF00112">
    <property type="entry name" value="Peptidase_C1"/>
    <property type="match status" value="1"/>
</dbReference>
<dbReference type="SMART" id="SM00645">
    <property type="entry name" value="Pept_C1"/>
    <property type="match status" value="1"/>
</dbReference>
<comment type="similarity">
    <text evidence="1">Belongs to the peptidase C1 family.</text>
</comment>
<dbReference type="InParanoid" id="A0A212EKV8"/>
<accession>A0A212EKV8</accession>
<name>A0A212EKV8_DANPL</name>
<keyword evidence="2" id="KW-1015">Disulfide bond</keyword>
<organism evidence="4 5">
    <name type="scientific">Danaus plexippus plexippus</name>
    <dbReference type="NCBI Taxonomy" id="278856"/>
    <lineage>
        <taxon>Eukaryota</taxon>
        <taxon>Metazoa</taxon>
        <taxon>Ecdysozoa</taxon>
        <taxon>Arthropoda</taxon>
        <taxon>Hexapoda</taxon>
        <taxon>Insecta</taxon>
        <taxon>Pterygota</taxon>
        <taxon>Neoptera</taxon>
        <taxon>Endopterygota</taxon>
        <taxon>Lepidoptera</taxon>
        <taxon>Glossata</taxon>
        <taxon>Ditrysia</taxon>
        <taxon>Papilionoidea</taxon>
        <taxon>Nymphalidae</taxon>
        <taxon>Danainae</taxon>
        <taxon>Danaini</taxon>
        <taxon>Danaina</taxon>
        <taxon>Danaus</taxon>
        <taxon>Danaus</taxon>
    </lineage>
</organism>
<proteinExistence type="inferred from homology"/>
<dbReference type="GO" id="GO:0008234">
    <property type="term" value="F:cysteine-type peptidase activity"/>
    <property type="evidence" value="ECO:0007669"/>
    <property type="project" value="InterPro"/>
</dbReference>
<comment type="caution">
    <text evidence="4">The sequence shown here is derived from an EMBL/GenBank/DDBJ whole genome shotgun (WGS) entry which is preliminary data.</text>
</comment>
<protein>
    <submittedName>
        <fullName evidence="4">Cysteine proteinase inhibitor</fullName>
    </submittedName>
</protein>
<dbReference type="InterPro" id="IPR000668">
    <property type="entry name" value="Peptidase_C1A_C"/>
</dbReference>
<keyword evidence="5" id="KW-1185">Reference proteome</keyword>
<evidence type="ECO:0000313" key="5">
    <source>
        <dbReference type="Proteomes" id="UP000007151"/>
    </source>
</evidence>
<dbReference type="STRING" id="278856.A0A212EKV8"/>
<sequence>NIEGQYKIQNDELVSLSEQELVDCDKLDDGCNGGLPDNAYRAIEQLGGLELESDYPYEGENDKCVFNKTMSKVQISGAVNISSNETDMAKWLTQNGPISIGINANAMQFYMGGISHPWKVLCNPTNLDHGVLIVGYGVKNYPLFHKRLPYWIVKNSWGKSWGEQGYYRVYRGDGTCGVNQMASSAVI</sequence>
<dbReference type="Gene3D" id="3.90.70.10">
    <property type="entry name" value="Cysteine proteinases"/>
    <property type="match status" value="1"/>
</dbReference>
<dbReference type="InterPro" id="IPR025660">
    <property type="entry name" value="Pept_his_AS"/>
</dbReference>
<dbReference type="CDD" id="cd02248">
    <property type="entry name" value="Peptidase_C1A"/>
    <property type="match status" value="1"/>
</dbReference>
<evidence type="ECO:0000313" key="4">
    <source>
        <dbReference type="EMBL" id="OWR42130.1"/>
    </source>
</evidence>